<dbReference type="PANTHER" id="PTHR43643">
    <property type="entry name" value="HISTIDINOL-PHOSPHATE AMINOTRANSFERASE 2"/>
    <property type="match status" value="1"/>
</dbReference>
<dbReference type="CDD" id="cd00609">
    <property type="entry name" value="AAT_like"/>
    <property type="match status" value="1"/>
</dbReference>
<comment type="caution">
    <text evidence="11">The sequence shown here is derived from an EMBL/GenBank/DDBJ whole genome shotgun (WGS) entry which is preliminary data.</text>
</comment>
<dbReference type="InterPro" id="IPR015424">
    <property type="entry name" value="PyrdxlP-dep_Trfase"/>
</dbReference>
<evidence type="ECO:0000313" key="12">
    <source>
        <dbReference type="Proteomes" id="UP000030528"/>
    </source>
</evidence>
<evidence type="ECO:0000256" key="5">
    <source>
        <dbReference type="ARBA" id="ARBA00022679"/>
    </source>
</evidence>
<evidence type="ECO:0000256" key="4">
    <source>
        <dbReference type="ARBA" id="ARBA00022576"/>
    </source>
</evidence>
<dbReference type="InterPro" id="IPR005861">
    <property type="entry name" value="HisP_aminotrans"/>
</dbReference>
<dbReference type="Gene3D" id="3.40.640.10">
    <property type="entry name" value="Type I PLP-dependent aspartate aminotransferase-like (Major domain)"/>
    <property type="match status" value="1"/>
</dbReference>
<keyword evidence="7 9" id="KW-0368">Histidine biosynthesis</keyword>
<dbReference type="InterPro" id="IPR001917">
    <property type="entry name" value="Aminotrans_II_pyridoxalP_BS"/>
</dbReference>
<keyword evidence="9" id="KW-0028">Amino-acid biosynthesis</keyword>
<comment type="subunit">
    <text evidence="3 9">Homodimer.</text>
</comment>
<dbReference type="GO" id="GO:0000105">
    <property type="term" value="P:L-histidine biosynthetic process"/>
    <property type="evidence" value="ECO:0007669"/>
    <property type="project" value="UniProtKB-UniRule"/>
</dbReference>
<dbReference type="Pfam" id="PF00155">
    <property type="entry name" value="Aminotran_1_2"/>
    <property type="match status" value="1"/>
</dbReference>
<evidence type="ECO:0000256" key="6">
    <source>
        <dbReference type="ARBA" id="ARBA00022898"/>
    </source>
</evidence>
<keyword evidence="6 9" id="KW-0663">Pyridoxal phosphate</keyword>
<evidence type="ECO:0000256" key="3">
    <source>
        <dbReference type="ARBA" id="ARBA00011738"/>
    </source>
</evidence>
<dbReference type="Proteomes" id="UP000030528">
    <property type="component" value="Unassembled WGS sequence"/>
</dbReference>
<dbReference type="Gene3D" id="3.90.1150.10">
    <property type="entry name" value="Aspartate Aminotransferase, domain 1"/>
    <property type="match status" value="1"/>
</dbReference>
<evidence type="ECO:0000256" key="1">
    <source>
        <dbReference type="ARBA" id="ARBA00001933"/>
    </source>
</evidence>
<name>A0A0A5GLP9_9BACI</name>
<dbReference type="InterPro" id="IPR004839">
    <property type="entry name" value="Aminotransferase_I/II_large"/>
</dbReference>
<dbReference type="NCBIfam" id="TIGR01141">
    <property type="entry name" value="hisC"/>
    <property type="match status" value="1"/>
</dbReference>
<gene>
    <name evidence="9" type="primary">hisC</name>
    <name evidence="11" type="ORF">N781_17820</name>
</gene>
<comment type="cofactor">
    <cofactor evidence="1 9">
        <name>pyridoxal 5'-phosphate</name>
        <dbReference type="ChEBI" id="CHEBI:597326"/>
    </cofactor>
</comment>
<dbReference type="GO" id="GO:0004400">
    <property type="term" value="F:histidinol-phosphate transaminase activity"/>
    <property type="evidence" value="ECO:0007669"/>
    <property type="project" value="UniProtKB-UniRule"/>
</dbReference>
<evidence type="ECO:0000256" key="9">
    <source>
        <dbReference type="HAMAP-Rule" id="MF_01023"/>
    </source>
</evidence>
<feature type="domain" description="Aminotransferase class I/classII large" evidence="10">
    <location>
        <begin position="30"/>
        <end position="353"/>
    </location>
</feature>
<comment type="catalytic activity">
    <reaction evidence="8 9">
        <text>L-histidinol phosphate + 2-oxoglutarate = 3-(imidazol-4-yl)-2-oxopropyl phosphate + L-glutamate</text>
        <dbReference type="Rhea" id="RHEA:23744"/>
        <dbReference type="ChEBI" id="CHEBI:16810"/>
        <dbReference type="ChEBI" id="CHEBI:29985"/>
        <dbReference type="ChEBI" id="CHEBI:57766"/>
        <dbReference type="ChEBI" id="CHEBI:57980"/>
        <dbReference type="EC" id="2.6.1.9"/>
    </reaction>
</comment>
<dbReference type="HAMAP" id="MF_01023">
    <property type="entry name" value="HisC_aminotrans_2"/>
    <property type="match status" value="1"/>
</dbReference>
<reference evidence="11 12" key="1">
    <citation type="submission" date="2013-08" db="EMBL/GenBank/DDBJ databases">
        <authorList>
            <person name="Huang J."/>
            <person name="Wang G."/>
        </authorList>
    </citation>
    <scope>NUCLEOTIDE SEQUENCE [LARGE SCALE GENOMIC DNA]</scope>
    <source>
        <strain evidence="11 12">JSM 076056</strain>
    </source>
</reference>
<dbReference type="EMBL" id="AVPE01000007">
    <property type="protein sequence ID" value="KGX92158.1"/>
    <property type="molecule type" value="Genomic_DNA"/>
</dbReference>
<comment type="pathway">
    <text evidence="2 9">Amino-acid biosynthesis; L-histidine biosynthesis; L-histidine from 5-phospho-alpha-D-ribose 1-diphosphate: step 7/9.</text>
</comment>
<evidence type="ECO:0000259" key="10">
    <source>
        <dbReference type="Pfam" id="PF00155"/>
    </source>
</evidence>
<dbReference type="EC" id="2.6.1.9" evidence="9"/>
<feature type="modified residue" description="N6-(pyridoxal phosphate)lysine" evidence="9">
    <location>
        <position position="222"/>
    </location>
</feature>
<dbReference type="InterPro" id="IPR050106">
    <property type="entry name" value="HistidinolP_aminotransfase"/>
</dbReference>
<organism evidence="11 12">
    <name type="scientific">Pontibacillus halophilus JSM 076056 = DSM 19796</name>
    <dbReference type="NCBI Taxonomy" id="1385510"/>
    <lineage>
        <taxon>Bacteria</taxon>
        <taxon>Bacillati</taxon>
        <taxon>Bacillota</taxon>
        <taxon>Bacilli</taxon>
        <taxon>Bacillales</taxon>
        <taxon>Bacillaceae</taxon>
        <taxon>Pontibacillus</taxon>
    </lineage>
</organism>
<dbReference type="eggNOG" id="COG0079">
    <property type="taxonomic scope" value="Bacteria"/>
</dbReference>
<dbReference type="AlphaFoldDB" id="A0A0A5GLP9"/>
<dbReference type="InterPro" id="IPR015421">
    <property type="entry name" value="PyrdxlP-dep_Trfase_major"/>
</dbReference>
<dbReference type="SUPFAM" id="SSF53383">
    <property type="entry name" value="PLP-dependent transferases"/>
    <property type="match status" value="1"/>
</dbReference>
<protein>
    <recommendedName>
        <fullName evidence="9">Histidinol-phosphate aminotransferase</fullName>
        <ecNumber evidence="9">2.6.1.9</ecNumber>
    </recommendedName>
    <alternativeName>
        <fullName evidence="9">Imidazole acetol-phosphate transaminase</fullName>
    </alternativeName>
</protein>
<evidence type="ECO:0000256" key="2">
    <source>
        <dbReference type="ARBA" id="ARBA00005011"/>
    </source>
</evidence>
<dbReference type="UniPathway" id="UPA00031">
    <property type="reaction ID" value="UER00012"/>
</dbReference>
<keyword evidence="5 9" id="KW-0808">Transferase</keyword>
<evidence type="ECO:0000256" key="8">
    <source>
        <dbReference type="ARBA" id="ARBA00047481"/>
    </source>
</evidence>
<comment type="similarity">
    <text evidence="9">Belongs to the class-II pyridoxal-phosphate-dependent aminotransferase family. Histidinol-phosphate aminotransferase subfamily.</text>
</comment>
<dbReference type="STRING" id="1385510.GCA_000425205_00741"/>
<keyword evidence="4 9" id="KW-0032">Aminotransferase</keyword>
<dbReference type="PROSITE" id="PS00599">
    <property type="entry name" value="AA_TRANSFER_CLASS_2"/>
    <property type="match status" value="1"/>
</dbReference>
<dbReference type="PANTHER" id="PTHR43643:SF3">
    <property type="entry name" value="HISTIDINOL-PHOSPHATE AMINOTRANSFERASE"/>
    <property type="match status" value="1"/>
</dbReference>
<sequence length="366" mass="41306">MQTKDILKELSPYVPGKTIEEVKEMYGLEKIVKLASNENPYGFSPHVKHVLEDSVSSLEKYPDGYARELRRTLSRKLDVSERQLIFGNGSDEIVQLICRTFLEAGTNTVMATPTFPQYRHNALIEGAEVREVELVDGDHDLDEMLSQIDEQTRVVWLCNPNNPTGNIIRQESFEQFMKAVPSHTLVVVDEAYVEYVTSDDFADAFSALDTYSNLMITRTFSKAYGLAALRVGYGISNESLIEQIEPAREPFNTSVFAQKGAIAALEDQPFIQEAVRRNIENKERLQAFCDQHELSYFPSETNFLLVHLPMTGDEMVEHLLKNGYIVRSGEALGIPNSVRITIGSEEEVEGLTKAMEEKLTEVVPEK</sequence>
<dbReference type="RefSeq" id="WP_026799511.1">
    <property type="nucleotide sequence ID" value="NZ_AULI01000002.1"/>
</dbReference>
<evidence type="ECO:0000313" key="11">
    <source>
        <dbReference type="EMBL" id="KGX92158.1"/>
    </source>
</evidence>
<dbReference type="GO" id="GO:0030170">
    <property type="term" value="F:pyridoxal phosphate binding"/>
    <property type="evidence" value="ECO:0007669"/>
    <property type="project" value="InterPro"/>
</dbReference>
<keyword evidence="12" id="KW-1185">Reference proteome</keyword>
<dbReference type="InterPro" id="IPR015422">
    <property type="entry name" value="PyrdxlP-dep_Trfase_small"/>
</dbReference>
<dbReference type="OrthoDB" id="9813612at2"/>
<evidence type="ECO:0000256" key="7">
    <source>
        <dbReference type="ARBA" id="ARBA00023102"/>
    </source>
</evidence>
<proteinExistence type="inferred from homology"/>
<accession>A0A0A5GLP9</accession>